<comment type="caution">
    <text evidence="3">The sequence shown here is derived from an EMBL/GenBank/DDBJ whole genome shotgun (WGS) entry which is preliminary data.</text>
</comment>
<evidence type="ECO:0000259" key="2">
    <source>
        <dbReference type="Pfam" id="PF11160"/>
    </source>
</evidence>
<dbReference type="Proteomes" id="UP000053831">
    <property type="component" value="Unassembled WGS sequence"/>
</dbReference>
<gene>
    <name evidence="3" type="ORF">ESCO_002771</name>
</gene>
<dbReference type="Pfam" id="PF11338">
    <property type="entry name" value="DUF3140"/>
    <property type="match status" value="1"/>
</dbReference>
<evidence type="ECO:0000313" key="4">
    <source>
        <dbReference type="Proteomes" id="UP000053831"/>
    </source>
</evidence>
<proteinExistence type="predicted"/>
<feature type="region of interest" description="Disordered" evidence="1">
    <location>
        <begin position="88"/>
        <end position="107"/>
    </location>
</feature>
<protein>
    <recommendedName>
        <fullName evidence="2">Hypervirulence associated protein TUDOR domain-containing protein</fullName>
    </recommendedName>
</protein>
<dbReference type="STRING" id="150374.A0A0M8MRC3"/>
<dbReference type="PANTHER" id="PTHR40630:SF1">
    <property type="entry name" value="DNA-BINDING PROTEIN"/>
    <property type="match status" value="1"/>
</dbReference>
<dbReference type="EMBL" id="LGSR01000022">
    <property type="protein sequence ID" value="KOS17766.1"/>
    <property type="molecule type" value="Genomic_DNA"/>
</dbReference>
<name>A0A0M8MRC3_ESCWE</name>
<keyword evidence="4" id="KW-1185">Reference proteome</keyword>
<feature type="compositionally biased region" description="Basic and acidic residues" evidence="1">
    <location>
        <begin position="273"/>
        <end position="283"/>
    </location>
</feature>
<organism evidence="3 4">
    <name type="scientific">Escovopsis weberi</name>
    <dbReference type="NCBI Taxonomy" id="150374"/>
    <lineage>
        <taxon>Eukaryota</taxon>
        <taxon>Fungi</taxon>
        <taxon>Dikarya</taxon>
        <taxon>Ascomycota</taxon>
        <taxon>Pezizomycotina</taxon>
        <taxon>Sordariomycetes</taxon>
        <taxon>Hypocreomycetidae</taxon>
        <taxon>Hypocreales</taxon>
        <taxon>Hypocreaceae</taxon>
        <taxon>Escovopsis</taxon>
    </lineage>
</organism>
<dbReference type="AlphaFoldDB" id="A0A0M8MRC3"/>
<dbReference type="Pfam" id="PF11160">
    <property type="entry name" value="Hva1_TUDOR"/>
    <property type="match status" value="1"/>
</dbReference>
<dbReference type="OrthoDB" id="2131339at2759"/>
<feature type="compositionally biased region" description="Basic and acidic residues" evidence="1">
    <location>
        <begin position="125"/>
        <end position="147"/>
    </location>
</feature>
<evidence type="ECO:0000313" key="3">
    <source>
        <dbReference type="EMBL" id="KOS17766.1"/>
    </source>
</evidence>
<evidence type="ECO:0000256" key="1">
    <source>
        <dbReference type="SAM" id="MobiDB-lite"/>
    </source>
</evidence>
<feature type="compositionally biased region" description="Basic and acidic residues" evidence="1">
    <location>
        <begin position="88"/>
        <end position="105"/>
    </location>
</feature>
<dbReference type="PANTHER" id="PTHR40630">
    <property type="entry name" value="POSSIBLE DNA-BINDING PROTEIN"/>
    <property type="match status" value="1"/>
</dbReference>
<feature type="region of interest" description="Disordered" evidence="1">
    <location>
        <begin position="125"/>
        <end position="306"/>
    </location>
</feature>
<feature type="domain" description="Hypervirulence associated protein TUDOR" evidence="2">
    <location>
        <begin position="243"/>
        <end position="304"/>
    </location>
</feature>
<dbReference type="InterPro" id="IPR021487">
    <property type="entry name" value="DUF3140"/>
</dbReference>
<feature type="compositionally biased region" description="Acidic residues" evidence="1">
    <location>
        <begin position="168"/>
        <end position="218"/>
    </location>
</feature>
<dbReference type="InterPro" id="IPR021331">
    <property type="entry name" value="Hva1_TUDOR"/>
</dbReference>
<reference evidence="3 4" key="1">
    <citation type="submission" date="2015-07" db="EMBL/GenBank/DDBJ databases">
        <title>The genome of the fungus Escovopsis weberi, a specialized disease agent of ant agriculture.</title>
        <authorList>
            <person name="de Man T.J."/>
            <person name="Stajich J.E."/>
            <person name="Kubicek C.P."/>
            <person name="Chenthamara K."/>
            <person name="Atanasova L."/>
            <person name="Druzhinina I.S."/>
            <person name="Birnbaum S."/>
            <person name="Barribeau S.M."/>
            <person name="Teiling C."/>
            <person name="Suen G."/>
            <person name="Currie C."/>
            <person name="Gerardo N.M."/>
        </authorList>
    </citation>
    <scope>NUCLEOTIDE SEQUENCE [LARGE SCALE GENOMIC DNA]</scope>
</reference>
<accession>A0A0M8MRC3</accession>
<sequence length="306" mass="34061">MKDSAEVVGEFGELVNMTAQELREWLKSDDSVSAGWAGDKTDGESVGHESGRKILEILEANPGMEPDKYTDEQVQHMRKVVSYCKRHLAQEERSNNEKPVEEVVKTKSFASLKNWGHDCIKAREEKKKKWKGKKSDEGQKAGDKREAAVVIDDDDDGEKAGKKRKTEGEEEEAEDVEDDLQEIEEEDEENDEDFVGGEEEDEDDENEADSEADGEDEGEEKKKKQKKKGAQKGGSQGKGPQKGQTVSWNWAGGQPEGKVLDVKGEETSIQTKRGNEVTRKGNPDDPAVVLDTGKSQALKLDHELND</sequence>